<evidence type="ECO:0000256" key="1">
    <source>
        <dbReference type="SAM" id="MobiDB-lite"/>
    </source>
</evidence>
<dbReference type="OrthoDB" id="9035454at2"/>
<feature type="region of interest" description="Disordered" evidence="1">
    <location>
        <begin position="66"/>
        <end position="113"/>
    </location>
</feature>
<evidence type="ECO:0000313" key="3">
    <source>
        <dbReference type="EMBL" id="KWE04466.1"/>
    </source>
</evidence>
<dbReference type="Pfam" id="PF13663">
    <property type="entry name" value="DUF4148"/>
    <property type="match status" value="1"/>
</dbReference>
<dbReference type="EMBL" id="LPIX01000048">
    <property type="protein sequence ID" value="KWE04466.1"/>
    <property type="molecule type" value="Genomic_DNA"/>
</dbReference>
<dbReference type="Proteomes" id="UP000062998">
    <property type="component" value="Unassembled WGS sequence"/>
</dbReference>
<gene>
    <name evidence="3" type="ORF">WL73_13605</name>
</gene>
<dbReference type="AlphaFoldDB" id="A0A125K596"/>
<proteinExistence type="predicted"/>
<sequence>MKSLVFSTVAALALAAPGVSFAQQADHALSRAEVKAELARLAAVGYHPTLAQTPYPDDVQSALRRVNAQPAAQSRATEAPEPATTDFGSDARAATESGRPAIPDSRNALYRGH</sequence>
<feature type="signal peptide" evidence="2">
    <location>
        <begin position="1"/>
        <end position="22"/>
    </location>
</feature>
<feature type="chain" id="PRO_5007177844" description="DUF4148 domain-containing protein" evidence="2">
    <location>
        <begin position="23"/>
        <end position="113"/>
    </location>
</feature>
<protein>
    <recommendedName>
        <fullName evidence="5">DUF4148 domain-containing protein</fullName>
    </recommendedName>
</protein>
<evidence type="ECO:0008006" key="5">
    <source>
        <dbReference type="Google" id="ProtNLM"/>
    </source>
</evidence>
<dbReference type="InterPro" id="IPR025421">
    <property type="entry name" value="DUF4148"/>
</dbReference>
<evidence type="ECO:0000256" key="2">
    <source>
        <dbReference type="SAM" id="SignalP"/>
    </source>
</evidence>
<reference evidence="3 4" key="1">
    <citation type="submission" date="2015-11" db="EMBL/GenBank/DDBJ databases">
        <title>Expanding the genomic diversity of Burkholderia species for the development of highly accurate diagnostics.</title>
        <authorList>
            <person name="Sahl J."/>
            <person name="Keim P."/>
            <person name="Wagner D."/>
        </authorList>
    </citation>
    <scope>NUCLEOTIDE SEQUENCE [LARGE SCALE GENOMIC DNA]</scope>
    <source>
        <strain evidence="3 4">MSMB2167WGS</strain>
    </source>
</reference>
<name>A0A125K596_9BURK</name>
<keyword evidence="2" id="KW-0732">Signal</keyword>
<evidence type="ECO:0000313" key="4">
    <source>
        <dbReference type="Proteomes" id="UP000062998"/>
    </source>
</evidence>
<dbReference type="RefSeq" id="WP_059965118.1">
    <property type="nucleotide sequence ID" value="NZ_CP013463.1"/>
</dbReference>
<organism evidence="3 4">
    <name type="scientific">Burkholderia ubonensis</name>
    <dbReference type="NCBI Taxonomy" id="101571"/>
    <lineage>
        <taxon>Bacteria</taxon>
        <taxon>Pseudomonadati</taxon>
        <taxon>Pseudomonadota</taxon>
        <taxon>Betaproteobacteria</taxon>
        <taxon>Burkholderiales</taxon>
        <taxon>Burkholderiaceae</taxon>
        <taxon>Burkholderia</taxon>
        <taxon>Burkholderia cepacia complex</taxon>
    </lineage>
</organism>
<accession>A0A125K596</accession>
<comment type="caution">
    <text evidence="3">The sequence shown here is derived from an EMBL/GenBank/DDBJ whole genome shotgun (WGS) entry which is preliminary data.</text>
</comment>